<reference evidence="1 2" key="1">
    <citation type="submission" date="2019-08" db="EMBL/GenBank/DDBJ databases">
        <title>In-depth cultivation of the pig gut microbiome towards novel bacterial diversity and tailored functional studies.</title>
        <authorList>
            <person name="Wylensek D."/>
            <person name="Hitch T.C.A."/>
            <person name="Clavel T."/>
        </authorList>
    </citation>
    <scope>NUCLEOTIDE SEQUENCE [LARGE SCALE GENOMIC DNA]</scope>
    <source>
        <strain evidence="1 2">LKV-178-WT-2G</strain>
    </source>
</reference>
<accession>A0A7X2N3W0</accession>
<sequence>MYISTIHQFESIPILKQNGIDAIIVGIPDFSIRNCNTVSLEDLKIWKKECDRNNLKLYINFLKLIHEQELEEVELTLSYLKEIKVDGIYFADEGILYIAKKLHMESICIYQPETLITNSNDILFYLNEGIQSVSLAHELSLEEIRKIASKNHSFEILISGYYSILYSRRPLISNYFKAIQKEKEKEQYTLIESTRTGKMPIVEDENGTYIFSEQPVESYDQLEELKKLNIERFRIDSIFFDDQWTIDVLRSYLEKKNYIPGCSKWYYQESIKKKEKKDE</sequence>
<dbReference type="Proteomes" id="UP000470082">
    <property type="component" value="Unassembled WGS sequence"/>
</dbReference>
<evidence type="ECO:0000313" key="1">
    <source>
        <dbReference type="EMBL" id="MSS01989.1"/>
    </source>
</evidence>
<organism evidence="1 2">
    <name type="scientific">Floccifex porci</name>
    <dbReference type="NCBI Taxonomy" id="2606629"/>
    <lineage>
        <taxon>Bacteria</taxon>
        <taxon>Bacillati</taxon>
        <taxon>Bacillota</taxon>
        <taxon>Erysipelotrichia</taxon>
        <taxon>Erysipelotrichales</taxon>
        <taxon>Erysipelotrichaceae</taxon>
        <taxon>Floccifex</taxon>
    </lineage>
</organism>
<dbReference type="RefSeq" id="WP_154460772.1">
    <property type="nucleotide sequence ID" value="NZ_JAQYTQ010000106.1"/>
</dbReference>
<dbReference type="InterPro" id="IPR001539">
    <property type="entry name" value="Peptidase_U32"/>
</dbReference>
<protein>
    <submittedName>
        <fullName evidence="1">U32 family peptidase</fullName>
    </submittedName>
</protein>
<dbReference type="PANTHER" id="PTHR30217">
    <property type="entry name" value="PEPTIDASE U32 FAMILY"/>
    <property type="match status" value="1"/>
</dbReference>
<dbReference type="InterPro" id="IPR051454">
    <property type="entry name" value="RNA/ubiquinone_mod_enzymes"/>
</dbReference>
<proteinExistence type="predicted"/>
<evidence type="ECO:0000313" key="2">
    <source>
        <dbReference type="Proteomes" id="UP000470082"/>
    </source>
</evidence>
<keyword evidence="2" id="KW-1185">Reference proteome</keyword>
<dbReference type="Pfam" id="PF01136">
    <property type="entry name" value="Peptidase_U32"/>
    <property type="match status" value="1"/>
</dbReference>
<comment type="caution">
    <text evidence="1">The sequence shown here is derived from an EMBL/GenBank/DDBJ whole genome shotgun (WGS) entry which is preliminary data.</text>
</comment>
<dbReference type="AlphaFoldDB" id="A0A7X2N3W0"/>
<dbReference type="PANTHER" id="PTHR30217:SF12">
    <property type="entry name" value="U32 FAMILY PEPTIDASE"/>
    <property type="match status" value="1"/>
</dbReference>
<gene>
    <name evidence="1" type="ORF">FYJ50_07780</name>
</gene>
<dbReference type="EMBL" id="VUMM01000017">
    <property type="protein sequence ID" value="MSS01989.1"/>
    <property type="molecule type" value="Genomic_DNA"/>
</dbReference>
<name>A0A7X2N3W0_9FIRM</name>